<feature type="domain" description="Glucose-methanol-choline oxidoreductase N-terminal" evidence="8">
    <location>
        <begin position="263"/>
        <end position="277"/>
    </location>
</feature>
<dbReference type="GO" id="GO:0016614">
    <property type="term" value="F:oxidoreductase activity, acting on CH-OH group of donors"/>
    <property type="evidence" value="ECO:0007669"/>
    <property type="project" value="InterPro"/>
</dbReference>
<feature type="binding site" evidence="5">
    <location>
        <position position="451"/>
    </location>
    <ligand>
        <name>substrate</name>
    </ligand>
</feature>
<dbReference type="PROSITE" id="PS00623">
    <property type="entry name" value="GMC_OXRED_1"/>
    <property type="match status" value="1"/>
</dbReference>
<name>A0AAJ3NPG9_9MYCO</name>
<dbReference type="Gene3D" id="3.30.410.40">
    <property type="match status" value="1"/>
</dbReference>
<evidence type="ECO:0000256" key="1">
    <source>
        <dbReference type="ARBA" id="ARBA00001974"/>
    </source>
</evidence>
<comment type="similarity">
    <text evidence="2 6">Belongs to the GMC oxidoreductase family.</text>
</comment>
<dbReference type="PANTHER" id="PTHR11552">
    <property type="entry name" value="GLUCOSE-METHANOL-CHOLINE GMC OXIDOREDUCTASE"/>
    <property type="match status" value="1"/>
</dbReference>
<dbReference type="AlphaFoldDB" id="A0AAJ3NPG9"/>
<feature type="binding site" evidence="5">
    <location>
        <position position="88"/>
    </location>
    <ligand>
        <name>FAD</name>
        <dbReference type="ChEBI" id="CHEBI:57692"/>
    </ligand>
</feature>
<dbReference type="EMBL" id="LQPR01000029">
    <property type="protein sequence ID" value="ORW71521.1"/>
    <property type="molecule type" value="Genomic_DNA"/>
</dbReference>
<sequence length="517" mass="55863">MLAARLGSRYDFVVCGAGSSGSVVAARLAENPDVNVLLLEAGGDDNVDSVTQASLWPTNIGSERDWNFQGLPNSHINGRSLPFSMGKVLGGGSSINVMIWARGHRGDWDLFATETGNPAWGYDAVLRTYRQIEDWHGVPDPDYRGIGGRVFVQPVAEPQPLARATLQSASLMDIPTFENPNGRMMEGPAGAAITDVRCREDKRQSVFRSYTYPLMDRPNLTVLTGAYVRRLICDSKAVTAVEFSHQGRIRRAAVDHEVVLSLGAINTPRVLMHSGIGEPSELSRVGIPLRHALPGVGHNFQDHVGFDCVWESPTPIPPRTIAEAVVCAPAKSGSDAPDFFICQAGFALSTPEVIATFGLPAAGWTLRGALSHPQSRGRLRLTGPDPCDPIEIDANTLADSADLTAAKECIELCREIGNAGPLREYAEREWIPGPLTGPELEKFVRDSASTYWHEAGTAKMGRDDMSVVDGWLKVHGIDKLRIADGSVMPRITTANTMAPCVIIGERAAEFLIAEHGL</sequence>
<evidence type="ECO:0000256" key="6">
    <source>
        <dbReference type="RuleBase" id="RU003968"/>
    </source>
</evidence>
<evidence type="ECO:0000256" key="3">
    <source>
        <dbReference type="ARBA" id="ARBA00022630"/>
    </source>
</evidence>
<feature type="binding site" evidence="5">
    <location>
        <position position="485"/>
    </location>
    <ligand>
        <name>FAD</name>
        <dbReference type="ChEBI" id="CHEBI:57692"/>
    </ligand>
</feature>
<dbReference type="SUPFAM" id="SSF51905">
    <property type="entry name" value="FAD/NAD(P)-binding domain"/>
    <property type="match status" value="1"/>
</dbReference>
<evidence type="ECO:0000313" key="10">
    <source>
        <dbReference type="Proteomes" id="UP000193387"/>
    </source>
</evidence>
<comment type="caution">
    <text evidence="9">The sequence shown here is derived from an EMBL/GenBank/DDBJ whole genome shotgun (WGS) entry which is preliminary data.</text>
</comment>
<protein>
    <submittedName>
        <fullName evidence="9">Oxidoreductase</fullName>
    </submittedName>
</protein>
<dbReference type="Pfam" id="PF00732">
    <property type="entry name" value="GMC_oxred_N"/>
    <property type="match status" value="1"/>
</dbReference>
<feature type="binding site" evidence="5">
    <location>
        <begin position="452"/>
        <end position="453"/>
    </location>
    <ligand>
        <name>FAD</name>
        <dbReference type="ChEBI" id="CHEBI:57692"/>
    </ligand>
</feature>
<keyword evidence="3 6" id="KW-0285">Flavoprotein</keyword>
<gene>
    <name evidence="9" type="ORF">AWC23_13785</name>
</gene>
<dbReference type="InterPro" id="IPR000172">
    <property type="entry name" value="GMC_OxRdtase_N"/>
</dbReference>
<evidence type="ECO:0000256" key="2">
    <source>
        <dbReference type="ARBA" id="ARBA00010790"/>
    </source>
</evidence>
<reference evidence="9 10" key="1">
    <citation type="submission" date="2016-01" db="EMBL/GenBank/DDBJ databases">
        <title>The new phylogeny of the genus Mycobacterium.</title>
        <authorList>
            <person name="Tarcisio F."/>
            <person name="Conor M."/>
            <person name="Antonella G."/>
            <person name="Elisabetta G."/>
            <person name="Giulia F.S."/>
            <person name="Sara T."/>
            <person name="Anna F."/>
            <person name="Clotilde B."/>
            <person name="Roberto B."/>
            <person name="Veronica D.S."/>
            <person name="Fabio R."/>
            <person name="Monica P."/>
            <person name="Olivier J."/>
            <person name="Enrico T."/>
            <person name="Nicola S."/>
        </authorList>
    </citation>
    <scope>NUCLEOTIDE SEQUENCE [LARGE SCALE GENOMIC DNA]</scope>
    <source>
        <strain evidence="9 10">DSM 44616</strain>
    </source>
</reference>
<evidence type="ECO:0000256" key="4">
    <source>
        <dbReference type="ARBA" id="ARBA00022827"/>
    </source>
</evidence>
<dbReference type="GO" id="GO:0050660">
    <property type="term" value="F:flavin adenine dinucleotide binding"/>
    <property type="evidence" value="ECO:0007669"/>
    <property type="project" value="InterPro"/>
</dbReference>
<keyword evidence="4 5" id="KW-0274">FAD</keyword>
<accession>A0AAJ3NPG9</accession>
<evidence type="ECO:0000259" key="8">
    <source>
        <dbReference type="PROSITE" id="PS00624"/>
    </source>
</evidence>
<dbReference type="InterPro" id="IPR007867">
    <property type="entry name" value="GMC_OxRtase_C"/>
</dbReference>
<dbReference type="PIRSF" id="PIRSF000137">
    <property type="entry name" value="Alcohol_oxidase"/>
    <property type="match status" value="1"/>
</dbReference>
<dbReference type="PANTHER" id="PTHR11552:SF147">
    <property type="entry name" value="CHOLINE DEHYDROGENASE, MITOCHONDRIAL"/>
    <property type="match status" value="1"/>
</dbReference>
<dbReference type="PROSITE" id="PS00624">
    <property type="entry name" value="GMC_OXRED_2"/>
    <property type="match status" value="1"/>
</dbReference>
<evidence type="ECO:0000259" key="7">
    <source>
        <dbReference type="PROSITE" id="PS00623"/>
    </source>
</evidence>
<proteinExistence type="inferred from homology"/>
<dbReference type="RefSeq" id="WP_085255961.1">
    <property type="nucleotide sequence ID" value="NZ_AP022573.1"/>
</dbReference>
<feature type="binding site" evidence="5">
    <location>
        <position position="228"/>
    </location>
    <ligand>
        <name>FAD</name>
        <dbReference type="ChEBI" id="CHEBI:57692"/>
    </ligand>
</feature>
<feature type="domain" description="Glucose-methanol-choline oxidoreductase N-terminal" evidence="7">
    <location>
        <begin position="86"/>
        <end position="109"/>
    </location>
</feature>
<comment type="cofactor">
    <cofactor evidence="1 5">
        <name>FAD</name>
        <dbReference type="ChEBI" id="CHEBI:57692"/>
    </cofactor>
</comment>
<evidence type="ECO:0000256" key="5">
    <source>
        <dbReference type="PIRSR" id="PIRSR000137-2"/>
    </source>
</evidence>
<dbReference type="InterPro" id="IPR012132">
    <property type="entry name" value="GMC_OxRdtase"/>
</dbReference>
<dbReference type="SUPFAM" id="SSF54373">
    <property type="entry name" value="FAD-linked reductases, C-terminal domain"/>
    <property type="match status" value="1"/>
</dbReference>
<keyword evidence="10" id="KW-1185">Reference proteome</keyword>
<dbReference type="Proteomes" id="UP000193387">
    <property type="component" value="Unassembled WGS sequence"/>
</dbReference>
<organism evidence="9 10">
    <name type="scientific">Mycobacterium saskatchewanense</name>
    <dbReference type="NCBI Taxonomy" id="220927"/>
    <lineage>
        <taxon>Bacteria</taxon>
        <taxon>Bacillati</taxon>
        <taxon>Actinomycetota</taxon>
        <taxon>Actinomycetes</taxon>
        <taxon>Mycobacteriales</taxon>
        <taxon>Mycobacteriaceae</taxon>
        <taxon>Mycobacterium</taxon>
        <taxon>Mycobacterium simiae complex</taxon>
    </lineage>
</organism>
<dbReference type="Pfam" id="PF05199">
    <property type="entry name" value="GMC_oxred_C"/>
    <property type="match status" value="1"/>
</dbReference>
<evidence type="ECO:0000313" key="9">
    <source>
        <dbReference type="EMBL" id="ORW71521.1"/>
    </source>
</evidence>
<dbReference type="InterPro" id="IPR036188">
    <property type="entry name" value="FAD/NAD-bd_sf"/>
</dbReference>
<dbReference type="Gene3D" id="3.50.50.60">
    <property type="entry name" value="FAD/NAD(P)-binding domain"/>
    <property type="match status" value="1"/>
</dbReference>